<dbReference type="OrthoDB" id="1750165at2759"/>
<accession>A0A811QBD2</accession>
<feature type="transmembrane region" description="Helical" evidence="2">
    <location>
        <begin position="60"/>
        <end position="87"/>
    </location>
</feature>
<protein>
    <recommendedName>
        <fullName evidence="3">Retroviral polymerase SH3-like domain-containing protein</fullName>
    </recommendedName>
</protein>
<dbReference type="Proteomes" id="UP000604825">
    <property type="component" value="Unassembled WGS sequence"/>
</dbReference>
<feature type="domain" description="Retroviral polymerase SH3-like" evidence="3">
    <location>
        <begin position="108"/>
        <end position="171"/>
    </location>
</feature>
<evidence type="ECO:0000256" key="1">
    <source>
        <dbReference type="SAM" id="MobiDB-lite"/>
    </source>
</evidence>
<reference evidence="4" key="1">
    <citation type="submission" date="2020-10" db="EMBL/GenBank/DDBJ databases">
        <authorList>
            <person name="Han B."/>
            <person name="Lu T."/>
            <person name="Zhao Q."/>
            <person name="Huang X."/>
            <person name="Zhao Y."/>
        </authorList>
    </citation>
    <scope>NUCLEOTIDE SEQUENCE</scope>
</reference>
<comment type="caution">
    <text evidence="4">The sequence shown here is derived from an EMBL/GenBank/DDBJ whole genome shotgun (WGS) entry which is preliminary data.</text>
</comment>
<gene>
    <name evidence="4" type="ORF">NCGR_LOCUS36905</name>
</gene>
<name>A0A811QBD2_9POAL</name>
<feature type="compositionally biased region" description="Pro residues" evidence="1">
    <location>
        <begin position="222"/>
        <end position="244"/>
    </location>
</feature>
<keyword evidence="2" id="KW-0472">Membrane</keyword>
<keyword evidence="2" id="KW-1133">Transmembrane helix</keyword>
<feature type="region of interest" description="Disordered" evidence="1">
    <location>
        <begin position="194"/>
        <end position="296"/>
    </location>
</feature>
<keyword evidence="2" id="KW-0812">Transmembrane</keyword>
<proteinExistence type="predicted"/>
<feature type="compositionally biased region" description="Low complexity" evidence="1">
    <location>
        <begin position="203"/>
        <end position="221"/>
    </location>
</feature>
<dbReference type="InterPro" id="IPR057670">
    <property type="entry name" value="SH3_retrovirus"/>
</dbReference>
<sequence>MWDYLKGRYVQNSGALLLTLMQGLHELQRNEMSIEEYYTAFDRVMGPFLSMVPKIVAPGLYMGLAIAVEVLLASMFSTPCAFLTLLLCPGEISFGTPPNYDHLRIFGCTCYVLLAPCERTKLTAQSVECVFLGYSPKHKGYRCYDPSSHRIRISRDVTFVEDRPFFYNPSTQPSHRCTESTTFTCLPPILSDVATPTPPVSSSPPNTLVSPPDTVETTPPTHVDPPPSSVDPPPLDLPEPPSCQPPVLKYYTRRPRVPTPTSSASPNPPDVDTSVNTDESCAFSDESQGGPRYNLQDHATIGHADKYGFPHVNAIVEEPTTY</sequence>
<dbReference type="Pfam" id="PF25597">
    <property type="entry name" value="SH3_retrovirus"/>
    <property type="match status" value="1"/>
</dbReference>
<dbReference type="AlphaFoldDB" id="A0A811QBD2"/>
<evidence type="ECO:0000313" key="5">
    <source>
        <dbReference type="Proteomes" id="UP000604825"/>
    </source>
</evidence>
<evidence type="ECO:0000259" key="3">
    <source>
        <dbReference type="Pfam" id="PF25597"/>
    </source>
</evidence>
<dbReference type="EMBL" id="CAJGYO010000009">
    <property type="protein sequence ID" value="CAD6253274.1"/>
    <property type="molecule type" value="Genomic_DNA"/>
</dbReference>
<evidence type="ECO:0000256" key="2">
    <source>
        <dbReference type="SAM" id="Phobius"/>
    </source>
</evidence>
<evidence type="ECO:0000313" key="4">
    <source>
        <dbReference type="EMBL" id="CAD6253274.1"/>
    </source>
</evidence>
<organism evidence="4 5">
    <name type="scientific">Miscanthus lutarioriparius</name>
    <dbReference type="NCBI Taxonomy" id="422564"/>
    <lineage>
        <taxon>Eukaryota</taxon>
        <taxon>Viridiplantae</taxon>
        <taxon>Streptophyta</taxon>
        <taxon>Embryophyta</taxon>
        <taxon>Tracheophyta</taxon>
        <taxon>Spermatophyta</taxon>
        <taxon>Magnoliopsida</taxon>
        <taxon>Liliopsida</taxon>
        <taxon>Poales</taxon>
        <taxon>Poaceae</taxon>
        <taxon>PACMAD clade</taxon>
        <taxon>Panicoideae</taxon>
        <taxon>Andropogonodae</taxon>
        <taxon>Andropogoneae</taxon>
        <taxon>Saccharinae</taxon>
        <taxon>Miscanthus</taxon>
    </lineage>
</organism>
<keyword evidence="5" id="KW-1185">Reference proteome</keyword>